<comment type="catalytic activity">
    <reaction evidence="1">
        <text>guanosine(1516) in 16S rRNA + S-adenosyl-L-methionine = N(2)-methylguanosine(1516) in 16S rRNA + S-adenosyl-L-homocysteine + H(+)</text>
        <dbReference type="Rhea" id="RHEA:43220"/>
        <dbReference type="Rhea" id="RHEA-COMP:10412"/>
        <dbReference type="Rhea" id="RHEA-COMP:10413"/>
        <dbReference type="ChEBI" id="CHEBI:15378"/>
        <dbReference type="ChEBI" id="CHEBI:57856"/>
        <dbReference type="ChEBI" id="CHEBI:59789"/>
        <dbReference type="ChEBI" id="CHEBI:74269"/>
        <dbReference type="ChEBI" id="CHEBI:74481"/>
        <dbReference type="EC" id="2.1.1.242"/>
    </reaction>
</comment>
<feature type="binding site" evidence="1">
    <location>
        <begin position="126"/>
        <end position="127"/>
    </location>
    <ligand>
        <name>S-adenosyl-L-methionine</name>
        <dbReference type="ChEBI" id="CHEBI:59789"/>
    </ligand>
</feature>
<gene>
    <name evidence="1" type="primary">rsmJ</name>
    <name evidence="2" type="ORF">CFE62_000330</name>
</gene>
<keyword evidence="3" id="KW-1185">Reference proteome</keyword>
<evidence type="ECO:0000313" key="3">
    <source>
        <dbReference type="Proteomes" id="UP000226429"/>
    </source>
</evidence>
<keyword evidence="1" id="KW-0489">Methyltransferase</keyword>
<dbReference type="InterPro" id="IPR029063">
    <property type="entry name" value="SAM-dependent_MTases_sf"/>
</dbReference>
<reference evidence="2 3" key="2">
    <citation type="journal article" date="2018" name="J. Invertebr. Pathol.">
        <title>'Candidatus Aquirickettsiella gammari' (Gammaproteobacteria: Legionellales: Coxiellaceae): A bacterial pathogen of the freshwater crustacean Gammarus fossarum (Malacostraca: Amphipoda).</title>
        <authorList>
            <person name="Bojko J."/>
            <person name="Dunn A.M."/>
            <person name="Stebbing P.D."/>
            <person name="van Aerle R."/>
            <person name="Bacela-Spychalska K."/>
            <person name="Bean T.P."/>
            <person name="Urrutia A."/>
            <person name="Stentiford G.D."/>
        </authorList>
    </citation>
    <scope>NUCLEOTIDE SEQUENCE [LARGE SCALE GENOMIC DNA]</scope>
    <source>
        <strain evidence="2">RA15029</strain>
    </source>
</reference>
<organism evidence="2 3">
    <name type="scientific">Candidatus Aquirickettsiella gammari</name>
    <dbReference type="NCBI Taxonomy" id="2016198"/>
    <lineage>
        <taxon>Bacteria</taxon>
        <taxon>Pseudomonadati</taxon>
        <taxon>Pseudomonadota</taxon>
        <taxon>Gammaproteobacteria</taxon>
        <taxon>Legionellales</taxon>
        <taxon>Coxiellaceae</taxon>
        <taxon>Candidatus Aquirickettsiella</taxon>
    </lineage>
</organism>
<dbReference type="GO" id="GO:0008990">
    <property type="term" value="F:rRNA (guanine-N2-)-methyltransferase activity"/>
    <property type="evidence" value="ECO:0007669"/>
    <property type="project" value="UniProtKB-UniRule"/>
</dbReference>
<name>A0A370CJT8_9COXI</name>
<sequence>MSKPLHIAVTSTEITLLDSAQKLAKSLFLPYIEYSKQEKFDFILALTLTGLYLKDLGKKSLGMLRIDFLQGKLAYRLHHLHNQKQLLAKAVGLKVNFKPTVLDATAGLGSDGFILAQLGCSVTLLERSPVIFALLRDGLNRAIKHPKYSLLSIKLIQTNSLIYLKKISTRKETPDIIYLDPMYPHSAKSALAKKEMRFLRQLVGDDIDAVNLLALALVYAKQRVVVKRPRLAPYLAKLKPQHSIFGKQHRLDVYFTHLFQGLNFRPLPTL</sequence>
<reference evidence="2 3" key="1">
    <citation type="journal article" date="2017" name="Int. J. Syst. Evol. Microbiol.">
        <title>Aquarickettsiella crustaci n. gen. n. sp. (Gammaproteobacteria: Legionellales: Coxiellaceae); a bacterial pathogen of the freshwater crustacean: Gammarus fossarum (Malacostraca: Amphipoda).</title>
        <authorList>
            <person name="Bojko J."/>
            <person name="Dunn A.M."/>
            <person name="Stebbing P.D."/>
            <person name="Van Aerle R."/>
            <person name="Bacela-Spychalska K."/>
            <person name="Bean T.P."/>
            <person name="Stentiford G.D."/>
        </authorList>
    </citation>
    <scope>NUCLEOTIDE SEQUENCE [LARGE SCALE GENOMIC DNA]</scope>
    <source>
        <strain evidence="2">RA15029</strain>
    </source>
</reference>
<dbReference type="EC" id="2.1.1.242" evidence="1"/>
<comment type="function">
    <text evidence="1">Specifically methylates the guanosine in position 1516 of 16S rRNA.</text>
</comment>
<keyword evidence="1" id="KW-0949">S-adenosyl-L-methionine</keyword>
<keyword evidence="1" id="KW-0698">rRNA processing</keyword>
<comment type="similarity">
    <text evidence="1">Belongs to the methyltransferase superfamily. RsmJ family.</text>
</comment>
<dbReference type="GO" id="GO:0005737">
    <property type="term" value="C:cytoplasm"/>
    <property type="evidence" value="ECO:0007669"/>
    <property type="project" value="UniProtKB-SubCell"/>
</dbReference>
<dbReference type="Pfam" id="PF04445">
    <property type="entry name" value="SAM_MT"/>
    <property type="match status" value="1"/>
</dbReference>
<evidence type="ECO:0000256" key="1">
    <source>
        <dbReference type="HAMAP-Rule" id="MF_01523"/>
    </source>
</evidence>
<dbReference type="CDD" id="cd02440">
    <property type="entry name" value="AdoMet_MTases"/>
    <property type="match status" value="1"/>
</dbReference>
<keyword evidence="1" id="KW-0963">Cytoplasm</keyword>
<dbReference type="PANTHER" id="PTHR36112:SF1">
    <property type="entry name" value="RIBOSOMAL RNA SMALL SUBUNIT METHYLTRANSFERASE J"/>
    <property type="match status" value="1"/>
</dbReference>
<dbReference type="InterPro" id="IPR007536">
    <property type="entry name" value="16SrRNA_methylTrfase_J"/>
</dbReference>
<keyword evidence="1" id="KW-0808">Transferase</keyword>
<dbReference type="PANTHER" id="PTHR36112">
    <property type="entry name" value="RIBOSOMAL RNA SMALL SUBUNIT METHYLTRANSFERASE J"/>
    <property type="match status" value="1"/>
</dbReference>
<dbReference type="SUPFAM" id="SSF53335">
    <property type="entry name" value="S-adenosyl-L-methionine-dependent methyltransferases"/>
    <property type="match status" value="1"/>
</dbReference>
<comment type="caution">
    <text evidence="1">Lacks conserved residue(s) required for the propagation of feature annotation.</text>
</comment>
<protein>
    <recommendedName>
        <fullName evidence="1">Ribosomal RNA small subunit methyltransferase J</fullName>
        <ecNumber evidence="1">2.1.1.242</ecNumber>
    </recommendedName>
    <alternativeName>
        <fullName evidence="1">16S rRNA m2G1516 methyltransferase</fullName>
    </alternativeName>
    <alternativeName>
        <fullName evidence="1">rRNA (guanine-N(2)-)-methyltransferase</fullName>
    </alternativeName>
</protein>
<dbReference type="Proteomes" id="UP000226429">
    <property type="component" value="Unassembled WGS sequence"/>
</dbReference>
<proteinExistence type="inferred from homology"/>
<dbReference type="EMBL" id="NMOS02000001">
    <property type="protein sequence ID" value="RDH41102.1"/>
    <property type="molecule type" value="Genomic_DNA"/>
</dbReference>
<accession>A0A370CJT8</accession>
<dbReference type="Gene3D" id="3.40.50.150">
    <property type="entry name" value="Vaccinia Virus protein VP39"/>
    <property type="match status" value="1"/>
</dbReference>
<evidence type="ECO:0000313" key="2">
    <source>
        <dbReference type="EMBL" id="RDH41102.1"/>
    </source>
</evidence>
<dbReference type="AlphaFoldDB" id="A0A370CJT8"/>
<dbReference type="HAMAP" id="MF_01523">
    <property type="entry name" value="16SrRNA_methyltr_J"/>
    <property type="match status" value="1"/>
</dbReference>
<comment type="caution">
    <text evidence="2">The sequence shown here is derived from an EMBL/GenBank/DDBJ whole genome shotgun (WGS) entry which is preliminary data.</text>
</comment>
<feature type="binding site" evidence="1">
    <location>
        <position position="180"/>
    </location>
    <ligand>
        <name>S-adenosyl-L-methionine</name>
        <dbReference type="ChEBI" id="CHEBI:59789"/>
    </ligand>
</feature>
<comment type="subcellular location">
    <subcellularLocation>
        <location evidence="1">Cytoplasm</location>
    </subcellularLocation>
</comment>